<dbReference type="InterPro" id="IPR007076">
    <property type="entry name" value="TfoX_N"/>
</dbReference>
<feature type="region of interest" description="Disordered" evidence="1">
    <location>
        <begin position="97"/>
        <end position="121"/>
    </location>
</feature>
<evidence type="ECO:0000256" key="1">
    <source>
        <dbReference type="SAM" id="MobiDB-lite"/>
    </source>
</evidence>
<accession>A0A9D2HAA3</accession>
<dbReference type="Pfam" id="PF04993">
    <property type="entry name" value="TfoX_N"/>
    <property type="match status" value="1"/>
</dbReference>
<evidence type="ECO:0000313" key="4">
    <source>
        <dbReference type="Proteomes" id="UP000824223"/>
    </source>
</evidence>
<reference evidence="3" key="1">
    <citation type="journal article" date="2021" name="PeerJ">
        <title>Extensive microbial diversity within the chicken gut microbiome revealed by metagenomics and culture.</title>
        <authorList>
            <person name="Gilroy R."/>
            <person name="Ravi A."/>
            <person name="Getino M."/>
            <person name="Pursley I."/>
            <person name="Horton D.L."/>
            <person name="Alikhan N.F."/>
            <person name="Baker D."/>
            <person name="Gharbi K."/>
            <person name="Hall N."/>
            <person name="Watson M."/>
            <person name="Adriaenssens E.M."/>
            <person name="Foster-Nyarko E."/>
            <person name="Jarju S."/>
            <person name="Secka A."/>
            <person name="Antonio M."/>
            <person name="Oren A."/>
            <person name="Chaudhuri R.R."/>
            <person name="La Ragione R."/>
            <person name="Hildebrand F."/>
            <person name="Pallen M.J."/>
        </authorList>
    </citation>
    <scope>NUCLEOTIDE SEQUENCE</scope>
    <source>
        <strain evidence="3">ChiSjej2B20-11307</strain>
    </source>
</reference>
<feature type="domain" description="TfoX N-terminal" evidence="2">
    <location>
        <begin position="15"/>
        <end position="87"/>
    </location>
</feature>
<evidence type="ECO:0000259" key="2">
    <source>
        <dbReference type="Pfam" id="PF04993"/>
    </source>
</evidence>
<proteinExistence type="predicted"/>
<dbReference type="Proteomes" id="UP000824223">
    <property type="component" value="Unassembled WGS sequence"/>
</dbReference>
<reference evidence="3" key="2">
    <citation type="submission" date="2021-04" db="EMBL/GenBank/DDBJ databases">
        <authorList>
            <person name="Gilroy R."/>
        </authorList>
    </citation>
    <scope>NUCLEOTIDE SEQUENCE</scope>
    <source>
        <strain evidence="3">ChiSjej2B20-11307</strain>
    </source>
</reference>
<dbReference type="EMBL" id="DXAK01000031">
    <property type="protein sequence ID" value="HJA06724.1"/>
    <property type="molecule type" value="Genomic_DNA"/>
</dbReference>
<sequence length="121" mass="13821">MASSQEFVQYAADQSSGAGRITYRKMFGEYGMYCDGKIFALVCDDQFFIKITNAGKRLAPGLTETPPYEGAKPYFLIEDLDDRDFLTEFITATCSELPMPKPRNKRKSNDTVPKRRHQNDF</sequence>
<dbReference type="Gene3D" id="3.30.1460.30">
    <property type="entry name" value="YgaC/TfoX-N like chaperone"/>
    <property type="match status" value="1"/>
</dbReference>
<dbReference type="AlphaFoldDB" id="A0A9D2HAA3"/>
<organism evidence="3 4">
    <name type="scientific">Candidatus Mediterraneibacter pullicola</name>
    <dbReference type="NCBI Taxonomy" id="2838682"/>
    <lineage>
        <taxon>Bacteria</taxon>
        <taxon>Bacillati</taxon>
        <taxon>Bacillota</taxon>
        <taxon>Clostridia</taxon>
        <taxon>Lachnospirales</taxon>
        <taxon>Lachnospiraceae</taxon>
        <taxon>Mediterraneibacter</taxon>
    </lineage>
</organism>
<gene>
    <name evidence="3" type="ORF">H9798_06200</name>
</gene>
<feature type="compositionally biased region" description="Basic and acidic residues" evidence="1">
    <location>
        <begin position="107"/>
        <end position="121"/>
    </location>
</feature>
<dbReference type="SUPFAM" id="SSF159894">
    <property type="entry name" value="YgaC/TfoX-N like"/>
    <property type="match status" value="1"/>
</dbReference>
<name>A0A9D2HAA3_9FIRM</name>
<protein>
    <submittedName>
        <fullName evidence="3">TfoX/Sxy family protein</fullName>
    </submittedName>
</protein>
<evidence type="ECO:0000313" key="3">
    <source>
        <dbReference type="EMBL" id="HJA06724.1"/>
    </source>
</evidence>
<comment type="caution">
    <text evidence="3">The sequence shown here is derived from an EMBL/GenBank/DDBJ whole genome shotgun (WGS) entry which is preliminary data.</text>
</comment>